<gene>
    <name evidence="1" type="ORF">Aci05_085</name>
</gene>
<accession>A0A386KDT8</accession>
<proteinExistence type="predicted"/>
<evidence type="ECO:0008006" key="3">
    <source>
        <dbReference type="Google" id="ProtNLM"/>
    </source>
</evidence>
<evidence type="ECO:0000313" key="1">
    <source>
        <dbReference type="EMBL" id="AYD82360.1"/>
    </source>
</evidence>
<reference evidence="1 2" key="1">
    <citation type="submission" date="2018-08" db="EMBL/GenBank/DDBJ databases">
        <title>Complete genome sequence of five Acinetobacter baumannii phages from Abidjan, Cote d'Ivoire.</title>
        <authorList>
            <person name="Essoh C."/>
            <person name="Vernadet J.-P."/>
            <person name="Vergnaud G."/>
            <person name="Resch G."/>
            <person name="Pourcel C."/>
        </authorList>
    </citation>
    <scope>NUCLEOTIDE SEQUENCE [LARGE SCALE GENOMIC DNA]</scope>
</reference>
<dbReference type="EMBL" id="MH746814">
    <property type="protein sequence ID" value="AYD82360.1"/>
    <property type="molecule type" value="Genomic_DNA"/>
</dbReference>
<dbReference type="Proteomes" id="UP000269940">
    <property type="component" value="Segment"/>
</dbReference>
<evidence type="ECO:0000313" key="2">
    <source>
        <dbReference type="Proteomes" id="UP000269940"/>
    </source>
</evidence>
<sequence>MNKIVFAIIAGLASIAILLGGWNYVHYKNVGVQYEQQVKATYDDNKVTLNALTTKVQEIAQVPDMYKKDLQDVIKQTFEGRYGGDGSQAVFQMIQENNMNLDPTMYRQIQQVMEAGRNEFKTSQKQLIDVTRNYEASLNYVWSGFWLNIAGYPKINLDDYRVIVTDEVDQKMKSGKDSVIKLKSGE</sequence>
<organism evidence="1 2">
    <name type="scientific">Acinetobacter phage vB_AbaM_B09_Aci05</name>
    <dbReference type="NCBI Taxonomy" id="2315458"/>
    <lineage>
        <taxon>Viruses</taxon>
        <taxon>Duplodnaviria</taxon>
        <taxon>Heunggongvirae</taxon>
        <taxon>Uroviricota</taxon>
        <taxon>Caudoviricetes</taxon>
        <taxon>Saclayvirus</taxon>
        <taxon>Saclayvirus Aci05</taxon>
    </lineage>
</organism>
<name>A0A386KDT8_9CAUD</name>
<protein>
    <recommendedName>
        <fullName evidence="3">LemA family protein</fullName>
    </recommendedName>
</protein>
<keyword evidence="2" id="KW-1185">Reference proteome</keyword>